<dbReference type="InterPro" id="IPR006880">
    <property type="entry name" value="INO80B_C"/>
</dbReference>
<evidence type="ECO:0000313" key="3">
    <source>
        <dbReference type="EMBL" id="GHP02466.1"/>
    </source>
</evidence>
<feature type="compositionally biased region" description="Acidic residues" evidence="1">
    <location>
        <begin position="58"/>
        <end position="105"/>
    </location>
</feature>
<feature type="compositionally biased region" description="Basic and acidic residues" evidence="1">
    <location>
        <begin position="106"/>
        <end position="131"/>
    </location>
</feature>
<organism evidence="3 4">
    <name type="scientific">Pycnococcus provasolii</name>
    <dbReference type="NCBI Taxonomy" id="41880"/>
    <lineage>
        <taxon>Eukaryota</taxon>
        <taxon>Viridiplantae</taxon>
        <taxon>Chlorophyta</taxon>
        <taxon>Pseudoscourfieldiophyceae</taxon>
        <taxon>Pseudoscourfieldiales</taxon>
        <taxon>Pycnococcaceae</taxon>
        <taxon>Pycnococcus</taxon>
    </lineage>
</organism>
<dbReference type="AlphaFoldDB" id="A0A830H5K5"/>
<dbReference type="Pfam" id="PF04795">
    <property type="entry name" value="PAPA-1"/>
    <property type="match status" value="1"/>
</dbReference>
<name>A0A830H5K5_9CHLO</name>
<dbReference type="Proteomes" id="UP000660262">
    <property type="component" value="Unassembled WGS sequence"/>
</dbReference>
<evidence type="ECO:0000313" key="4">
    <source>
        <dbReference type="Proteomes" id="UP000660262"/>
    </source>
</evidence>
<sequence length="216" mass="23095">MPRTVRFSLGGKKTPPSTAATTAPTTAGARARGDPAVPAVGSLSDVRSAGDSGLATTADDEEELEEEEEELVDDDDEVLVDDEEDEEEDDPLAGDIDDDDDDNNAADERKSRKLEAAARRREQAIQKKREANASAIAKIMSGDSSIRRKRELAEAEAEERRKRRVLDGALAPGYVRLRQRADGTRMLATGSGDGGGGALWAYGQCASFVGTKKTSN</sequence>
<feature type="domain" description="INO80 complex subunit B-like conserved region" evidence="2">
    <location>
        <begin position="108"/>
        <end position="186"/>
    </location>
</feature>
<keyword evidence="4" id="KW-1185">Reference proteome</keyword>
<accession>A0A830H5K5</accession>
<gene>
    <name evidence="3" type="ORF">PPROV_000122300</name>
</gene>
<feature type="region of interest" description="Disordered" evidence="1">
    <location>
        <begin position="1"/>
        <end position="136"/>
    </location>
</feature>
<evidence type="ECO:0000259" key="2">
    <source>
        <dbReference type="Pfam" id="PF04795"/>
    </source>
</evidence>
<dbReference type="EMBL" id="BNJQ01000003">
    <property type="protein sequence ID" value="GHP02466.1"/>
    <property type="molecule type" value="Genomic_DNA"/>
</dbReference>
<proteinExistence type="predicted"/>
<feature type="compositionally biased region" description="Low complexity" evidence="1">
    <location>
        <begin position="14"/>
        <end position="30"/>
    </location>
</feature>
<dbReference type="GO" id="GO:0031011">
    <property type="term" value="C:Ino80 complex"/>
    <property type="evidence" value="ECO:0007669"/>
    <property type="project" value="InterPro"/>
</dbReference>
<comment type="caution">
    <text evidence="3">The sequence shown here is derived from an EMBL/GenBank/DDBJ whole genome shotgun (WGS) entry which is preliminary data.</text>
</comment>
<reference evidence="3" key="1">
    <citation type="submission" date="2020-10" db="EMBL/GenBank/DDBJ databases">
        <title>Unveiling of a novel bifunctional photoreceptor, Dualchrome1, isolated from a cosmopolitan green alga.</title>
        <authorList>
            <person name="Suzuki S."/>
            <person name="Kawachi M."/>
        </authorList>
    </citation>
    <scope>NUCLEOTIDE SEQUENCE</scope>
    <source>
        <strain evidence="3">NIES 2893</strain>
    </source>
</reference>
<protein>
    <recommendedName>
        <fullName evidence="2">INO80 complex subunit B-like conserved region domain-containing protein</fullName>
    </recommendedName>
</protein>
<evidence type="ECO:0000256" key="1">
    <source>
        <dbReference type="SAM" id="MobiDB-lite"/>
    </source>
</evidence>